<reference evidence="1 2" key="1">
    <citation type="journal article" date="2018" name="Nat. Ecol. Evol.">
        <title>Pezizomycetes genomes reveal the molecular basis of ectomycorrhizal truffle lifestyle.</title>
        <authorList>
            <person name="Murat C."/>
            <person name="Payen T."/>
            <person name="Noel B."/>
            <person name="Kuo A."/>
            <person name="Morin E."/>
            <person name="Chen J."/>
            <person name="Kohler A."/>
            <person name="Krizsan K."/>
            <person name="Balestrini R."/>
            <person name="Da Silva C."/>
            <person name="Montanini B."/>
            <person name="Hainaut M."/>
            <person name="Levati E."/>
            <person name="Barry K.W."/>
            <person name="Belfiori B."/>
            <person name="Cichocki N."/>
            <person name="Clum A."/>
            <person name="Dockter R.B."/>
            <person name="Fauchery L."/>
            <person name="Guy J."/>
            <person name="Iotti M."/>
            <person name="Le Tacon F."/>
            <person name="Lindquist E.A."/>
            <person name="Lipzen A."/>
            <person name="Malagnac F."/>
            <person name="Mello A."/>
            <person name="Molinier V."/>
            <person name="Miyauchi S."/>
            <person name="Poulain J."/>
            <person name="Riccioni C."/>
            <person name="Rubini A."/>
            <person name="Sitrit Y."/>
            <person name="Splivallo R."/>
            <person name="Traeger S."/>
            <person name="Wang M."/>
            <person name="Zifcakova L."/>
            <person name="Wipf D."/>
            <person name="Zambonelli A."/>
            <person name="Paolocci F."/>
            <person name="Nowrousian M."/>
            <person name="Ottonello S."/>
            <person name="Baldrian P."/>
            <person name="Spatafora J.W."/>
            <person name="Henrissat B."/>
            <person name="Nagy L.G."/>
            <person name="Aury J.M."/>
            <person name="Wincker P."/>
            <person name="Grigoriev I.V."/>
            <person name="Bonfante P."/>
            <person name="Martin F.M."/>
        </authorList>
    </citation>
    <scope>NUCLEOTIDE SEQUENCE [LARGE SCALE GENOMIC DNA]</scope>
    <source>
        <strain evidence="1 2">RN42</strain>
    </source>
</reference>
<dbReference type="Proteomes" id="UP000275078">
    <property type="component" value="Unassembled WGS sequence"/>
</dbReference>
<sequence>MAKTSTTNIRTLVPISEKTKHFDRRFTFYFQNFLAELELLLANLDEQLKAKATGAILPFELDTLRHYYLAMVGSCRPDEQDWVLYLSQLEGGATPFFEHFEARLKAGLVRRTLAELMVIVLRLWKRRVEAWLDLVLMLKGKDQLSMLETLFAVLNIVGDEAFTFLVFLIMSRSESIEARILRHYYEDY</sequence>
<gene>
    <name evidence="1" type="ORF">BJ508DRAFT_418613</name>
</gene>
<evidence type="ECO:0000313" key="1">
    <source>
        <dbReference type="EMBL" id="RPA74467.1"/>
    </source>
</evidence>
<evidence type="ECO:0000313" key="2">
    <source>
        <dbReference type="Proteomes" id="UP000275078"/>
    </source>
</evidence>
<dbReference type="EMBL" id="ML119789">
    <property type="protein sequence ID" value="RPA74467.1"/>
    <property type="molecule type" value="Genomic_DNA"/>
</dbReference>
<dbReference type="AlphaFoldDB" id="A0A3N4HMI5"/>
<accession>A0A3N4HMI5</accession>
<keyword evidence="2" id="KW-1185">Reference proteome</keyword>
<protein>
    <submittedName>
        <fullName evidence="1">Uncharacterized protein</fullName>
    </submittedName>
</protein>
<proteinExistence type="predicted"/>
<name>A0A3N4HMI5_ASCIM</name>
<organism evidence="1 2">
    <name type="scientific">Ascobolus immersus RN42</name>
    <dbReference type="NCBI Taxonomy" id="1160509"/>
    <lineage>
        <taxon>Eukaryota</taxon>
        <taxon>Fungi</taxon>
        <taxon>Dikarya</taxon>
        <taxon>Ascomycota</taxon>
        <taxon>Pezizomycotina</taxon>
        <taxon>Pezizomycetes</taxon>
        <taxon>Pezizales</taxon>
        <taxon>Ascobolaceae</taxon>
        <taxon>Ascobolus</taxon>
    </lineage>
</organism>